<evidence type="ECO:0000313" key="5">
    <source>
        <dbReference type="Proteomes" id="UP001596074"/>
    </source>
</evidence>
<dbReference type="PRINTS" id="PR00455">
    <property type="entry name" value="HTHTETR"/>
</dbReference>
<evidence type="ECO:0000256" key="2">
    <source>
        <dbReference type="PROSITE-ProRule" id="PRU00335"/>
    </source>
</evidence>
<feature type="DNA-binding region" description="H-T-H motif" evidence="2">
    <location>
        <begin position="36"/>
        <end position="55"/>
    </location>
</feature>
<dbReference type="InterPro" id="IPR009057">
    <property type="entry name" value="Homeodomain-like_sf"/>
</dbReference>
<dbReference type="Proteomes" id="UP001596074">
    <property type="component" value="Unassembled WGS sequence"/>
</dbReference>
<reference evidence="5" key="1">
    <citation type="journal article" date="2019" name="Int. J. Syst. Evol. Microbiol.">
        <title>The Global Catalogue of Microorganisms (GCM) 10K type strain sequencing project: providing services to taxonomists for standard genome sequencing and annotation.</title>
        <authorList>
            <consortium name="The Broad Institute Genomics Platform"/>
            <consortium name="The Broad Institute Genome Sequencing Center for Infectious Disease"/>
            <person name="Wu L."/>
            <person name="Ma J."/>
        </authorList>
    </citation>
    <scope>NUCLEOTIDE SEQUENCE [LARGE SCALE GENOMIC DNA]</scope>
    <source>
        <strain evidence="5">KCTC 42087</strain>
    </source>
</reference>
<dbReference type="RefSeq" id="WP_378281671.1">
    <property type="nucleotide sequence ID" value="NZ_JBHSON010000011.1"/>
</dbReference>
<name>A0ABW0ZYP5_9ACTN</name>
<dbReference type="Gene3D" id="1.10.357.10">
    <property type="entry name" value="Tetracycline Repressor, domain 2"/>
    <property type="match status" value="1"/>
</dbReference>
<dbReference type="SUPFAM" id="SSF48498">
    <property type="entry name" value="Tetracyclin repressor-like, C-terminal domain"/>
    <property type="match status" value="1"/>
</dbReference>
<dbReference type="EMBL" id="JBHSON010000011">
    <property type="protein sequence ID" value="MFC5746055.1"/>
    <property type="molecule type" value="Genomic_DNA"/>
</dbReference>
<gene>
    <name evidence="4" type="ORF">ACFPZN_10580</name>
</gene>
<dbReference type="InterPro" id="IPR036271">
    <property type="entry name" value="Tet_transcr_reg_TetR-rel_C_sf"/>
</dbReference>
<dbReference type="InterPro" id="IPR050109">
    <property type="entry name" value="HTH-type_TetR-like_transc_reg"/>
</dbReference>
<sequence>MTDDRQPALTPLTPRAAEIVSAARDLVEESGPEALTMRVLADRIGIRAPSLYKHFPDKGAVEAALIEQGLAELGAALRAAVASERPVPELLRTYRAQALANPNLYRLSTAGPLPRERLAPGLEDWAGEPFFLAVGEPHLAQALFAFAHGMVILEIDRRFPEQSDLDRTWTEGARAFAAGRTPAVEKGAT</sequence>
<keyword evidence="5" id="KW-1185">Reference proteome</keyword>
<keyword evidence="1 2" id="KW-0238">DNA-binding</keyword>
<evidence type="ECO:0000256" key="1">
    <source>
        <dbReference type="ARBA" id="ARBA00023125"/>
    </source>
</evidence>
<protein>
    <submittedName>
        <fullName evidence="4">TetR/AcrR family transcriptional regulator</fullName>
    </submittedName>
</protein>
<evidence type="ECO:0000259" key="3">
    <source>
        <dbReference type="PROSITE" id="PS50977"/>
    </source>
</evidence>
<dbReference type="PANTHER" id="PTHR30055:SF239">
    <property type="entry name" value="TRANSCRIPTIONAL REGULATORY PROTEIN"/>
    <property type="match status" value="1"/>
</dbReference>
<organism evidence="4 5">
    <name type="scientific">Actinomadura rugatobispora</name>
    <dbReference type="NCBI Taxonomy" id="1994"/>
    <lineage>
        <taxon>Bacteria</taxon>
        <taxon>Bacillati</taxon>
        <taxon>Actinomycetota</taxon>
        <taxon>Actinomycetes</taxon>
        <taxon>Streptosporangiales</taxon>
        <taxon>Thermomonosporaceae</taxon>
        <taxon>Actinomadura</taxon>
    </lineage>
</organism>
<dbReference type="InterPro" id="IPR001647">
    <property type="entry name" value="HTH_TetR"/>
</dbReference>
<proteinExistence type="predicted"/>
<evidence type="ECO:0000313" key="4">
    <source>
        <dbReference type="EMBL" id="MFC5746055.1"/>
    </source>
</evidence>
<dbReference type="PANTHER" id="PTHR30055">
    <property type="entry name" value="HTH-TYPE TRANSCRIPTIONAL REGULATOR RUTR"/>
    <property type="match status" value="1"/>
</dbReference>
<dbReference type="SUPFAM" id="SSF46689">
    <property type="entry name" value="Homeodomain-like"/>
    <property type="match status" value="1"/>
</dbReference>
<dbReference type="PROSITE" id="PS50977">
    <property type="entry name" value="HTH_TETR_2"/>
    <property type="match status" value="1"/>
</dbReference>
<dbReference type="Pfam" id="PF00440">
    <property type="entry name" value="TetR_N"/>
    <property type="match status" value="1"/>
</dbReference>
<comment type="caution">
    <text evidence="4">The sequence shown here is derived from an EMBL/GenBank/DDBJ whole genome shotgun (WGS) entry which is preliminary data.</text>
</comment>
<accession>A0ABW0ZYP5</accession>
<feature type="domain" description="HTH tetR-type" evidence="3">
    <location>
        <begin position="13"/>
        <end position="73"/>
    </location>
</feature>